<dbReference type="InterPro" id="IPR050407">
    <property type="entry name" value="Geranylgeranyl_reductase"/>
</dbReference>
<dbReference type="PANTHER" id="PTHR42685:SF22">
    <property type="entry name" value="CONDITIONED MEDIUM FACTOR RECEPTOR 1"/>
    <property type="match status" value="1"/>
</dbReference>
<dbReference type="PRINTS" id="PR00420">
    <property type="entry name" value="RNGMNOXGNASE"/>
</dbReference>
<name>A0A090E5I6_MESPL</name>
<accession>A0A090E5I6</accession>
<evidence type="ECO:0000313" key="2">
    <source>
        <dbReference type="EMBL" id="CDX22228.1"/>
    </source>
</evidence>
<dbReference type="Proteomes" id="UP000045285">
    <property type="component" value="Unassembled WGS sequence"/>
</dbReference>
<dbReference type="GO" id="GO:0071949">
    <property type="term" value="F:FAD binding"/>
    <property type="evidence" value="ECO:0007669"/>
    <property type="project" value="InterPro"/>
</dbReference>
<dbReference type="SUPFAM" id="SSF51905">
    <property type="entry name" value="FAD/NAD(P)-binding domain"/>
    <property type="match status" value="1"/>
</dbReference>
<evidence type="ECO:0000313" key="3">
    <source>
        <dbReference type="Proteomes" id="UP000045285"/>
    </source>
</evidence>
<dbReference type="InterPro" id="IPR002938">
    <property type="entry name" value="FAD-bd"/>
</dbReference>
<dbReference type="AlphaFoldDB" id="A0A090E5I6"/>
<dbReference type="InterPro" id="IPR036188">
    <property type="entry name" value="FAD/NAD-bd_sf"/>
</dbReference>
<sequence>MRPASTHDAIVIGAGPAGTSAALALARRGWTVAIVEKSAFPRRKVCGEYISASNLALLERLEIVDAWRAEAGPEIRRIGFFSGDTSVEAPMPRAKSVPATGDGFGRALGRDVLDSLLLDAARSAGADVFQPCRAVAIERNGVCQAVRIQAGARNSRDEATILRAPVIVAAHGSWEPGPLPSQLGKKGHPSDLLGFKAHFSGSTLPPDLMPLLTFPGGYGGMVLADHGRMSLSCCIRRDMLARLRGNLARKHGGQVSAAEAVEHHLRATCEGARKALEEASLDGPWLAAGPIRPGIRTGYDGDIFRVGNIAGESHPIIAEGISMALQSGWLPGTRRGRMWAGETRSGRQTLRGGLERIILDPCPRCGSHRAHRHWPRRRRHDESCCPQFSASVDHGRAAQRQDESGAGFWLTERVARRARMALWNIQGQPEFVM</sequence>
<dbReference type="Gene3D" id="3.50.50.60">
    <property type="entry name" value="FAD/NAD(P)-binding domain"/>
    <property type="match status" value="1"/>
</dbReference>
<reference evidence="3" key="1">
    <citation type="submission" date="2014-08" db="EMBL/GenBank/DDBJ databases">
        <authorList>
            <person name="Moulin L."/>
        </authorList>
    </citation>
    <scope>NUCLEOTIDE SEQUENCE [LARGE SCALE GENOMIC DNA]</scope>
</reference>
<feature type="domain" description="FAD-binding" evidence="1">
    <location>
        <begin position="8"/>
        <end position="174"/>
    </location>
</feature>
<protein>
    <submittedName>
        <fullName evidence="2">FAD-dependent pyridine nucleotide-disulfide oxidoreductase</fullName>
    </submittedName>
</protein>
<dbReference type="STRING" id="69974.MPLDJ20_320061"/>
<dbReference type="PANTHER" id="PTHR42685">
    <property type="entry name" value="GERANYLGERANYL DIPHOSPHATE REDUCTASE"/>
    <property type="match status" value="1"/>
</dbReference>
<dbReference type="EMBL" id="CCMZ01000033">
    <property type="protein sequence ID" value="CDX22228.1"/>
    <property type="molecule type" value="Genomic_DNA"/>
</dbReference>
<proteinExistence type="predicted"/>
<organism evidence="2 3">
    <name type="scientific">Mesorhizobium plurifarium</name>
    <dbReference type="NCBI Taxonomy" id="69974"/>
    <lineage>
        <taxon>Bacteria</taxon>
        <taxon>Pseudomonadati</taxon>
        <taxon>Pseudomonadota</taxon>
        <taxon>Alphaproteobacteria</taxon>
        <taxon>Hyphomicrobiales</taxon>
        <taxon>Phyllobacteriaceae</taxon>
        <taxon>Mesorhizobium</taxon>
    </lineage>
</organism>
<dbReference type="Pfam" id="PF01494">
    <property type="entry name" value="FAD_binding_3"/>
    <property type="match status" value="1"/>
</dbReference>
<keyword evidence="3" id="KW-1185">Reference proteome</keyword>
<evidence type="ECO:0000259" key="1">
    <source>
        <dbReference type="Pfam" id="PF01494"/>
    </source>
</evidence>
<gene>
    <name evidence="2" type="ORF">MPL3356_390209</name>
</gene>